<evidence type="ECO:0000256" key="1">
    <source>
        <dbReference type="SAM" id="MobiDB-lite"/>
    </source>
</evidence>
<dbReference type="Proteomes" id="UP000886885">
    <property type="component" value="Chromosome 13A"/>
</dbReference>
<name>A0A8X7YK57_POPTO</name>
<sequence>MVMATSTGGVPPGFRFHPTDEELLHYYLKKKVSFQKFDMEVIREVDLNKMEPWELQGFWKATGRDKCIRNTDKKIGMRKTLVFYRGRAPHGQKTDWIMHEYRLEDGDDAQGNAGEDGWVVCRVFKKKNLFKVSNEGGAASMDSSDQQLHTSSNQSRASIYRDSQYLVRQHHNHGSTQQTFEPNKPELALYHHHMETPHQYSLFPSQTLMPTHKPLGYDYSVLPSESPVMVKQLMSKARDCESGSESLRYQACEPGLEVGTCEAPQQMVAGRDDQWAVLVPSHLGNEDSSEGVAFDAANAPSAHPINQPSLRGEMDFWGYGK</sequence>
<dbReference type="OrthoDB" id="772776at2759"/>
<protein>
    <recommendedName>
        <fullName evidence="2">NAC domain-containing protein</fullName>
    </recommendedName>
</protein>
<dbReference type="PANTHER" id="PTHR31744">
    <property type="entry name" value="PROTEIN CUP-SHAPED COTYLEDON 2-RELATED"/>
    <property type="match status" value="1"/>
</dbReference>
<dbReference type="AlphaFoldDB" id="A0A8X7YK57"/>
<gene>
    <name evidence="3" type="ORF">POTOM_044365</name>
</gene>
<evidence type="ECO:0000313" key="4">
    <source>
        <dbReference type="Proteomes" id="UP000886885"/>
    </source>
</evidence>
<comment type="caution">
    <text evidence="3">The sequence shown here is derived from an EMBL/GenBank/DDBJ whole genome shotgun (WGS) entry which is preliminary data.</text>
</comment>
<feature type="region of interest" description="Disordered" evidence="1">
    <location>
        <begin position="136"/>
        <end position="156"/>
    </location>
</feature>
<dbReference type="PANTHER" id="PTHR31744:SF212">
    <property type="entry name" value="PROTEIN SOMBRERO-LIKE ISOFORM X2"/>
    <property type="match status" value="1"/>
</dbReference>
<feature type="domain" description="NAC" evidence="2">
    <location>
        <begin position="1"/>
        <end position="126"/>
    </location>
</feature>
<dbReference type="PROSITE" id="PS51005">
    <property type="entry name" value="NAC"/>
    <property type="match status" value="1"/>
</dbReference>
<dbReference type="GO" id="GO:0006355">
    <property type="term" value="P:regulation of DNA-templated transcription"/>
    <property type="evidence" value="ECO:0007669"/>
    <property type="project" value="InterPro"/>
</dbReference>
<evidence type="ECO:0000313" key="3">
    <source>
        <dbReference type="EMBL" id="KAG6752146.1"/>
    </source>
</evidence>
<proteinExistence type="predicted"/>
<evidence type="ECO:0000259" key="2">
    <source>
        <dbReference type="PROSITE" id="PS51005"/>
    </source>
</evidence>
<organism evidence="3 4">
    <name type="scientific">Populus tomentosa</name>
    <name type="common">Chinese white poplar</name>
    <dbReference type="NCBI Taxonomy" id="118781"/>
    <lineage>
        <taxon>Eukaryota</taxon>
        <taxon>Viridiplantae</taxon>
        <taxon>Streptophyta</taxon>
        <taxon>Embryophyta</taxon>
        <taxon>Tracheophyta</taxon>
        <taxon>Spermatophyta</taxon>
        <taxon>Magnoliopsida</taxon>
        <taxon>eudicotyledons</taxon>
        <taxon>Gunneridae</taxon>
        <taxon>Pentapetalae</taxon>
        <taxon>rosids</taxon>
        <taxon>fabids</taxon>
        <taxon>Malpighiales</taxon>
        <taxon>Salicaceae</taxon>
        <taxon>Saliceae</taxon>
        <taxon>Populus</taxon>
    </lineage>
</organism>
<dbReference type="InterPro" id="IPR003441">
    <property type="entry name" value="NAC-dom"/>
</dbReference>
<dbReference type="Pfam" id="PF02365">
    <property type="entry name" value="NAM"/>
    <property type="match status" value="1"/>
</dbReference>
<dbReference type="GO" id="GO:0003677">
    <property type="term" value="F:DNA binding"/>
    <property type="evidence" value="ECO:0007669"/>
    <property type="project" value="InterPro"/>
</dbReference>
<reference evidence="3" key="1">
    <citation type="journal article" date="2020" name="bioRxiv">
        <title>Hybrid origin of Populus tomentosa Carr. identified through genome sequencing and phylogenomic analysis.</title>
        <authorList>
            <person name="An X."/>
            <person name="Gao K."/>
            <person name="Chen Z."/>
            <person name="Li J."/>
            <person name="Yang X."/>
            <person name="Yang X."/>
            <person name="Zhou J."/>
            <person name="Guo T."/>
            <person name="Zhao T."/>
            <person name="Huang S."/>
            <person name="Miao D."/>
            <person name="Khan W.U."/>
            <person name="Rao P."/>
            <person name="Ye M."/>
            <person name="Lei B."/>
            <person name="Liao W."/>
            <person name="Wang J."/>
            <person name="Ji L."/>
            <person name="Li Y."/>
            <person name="Guo B."/>
            <person name="Mustafa N.S."/>
            <person name="Li S."/>
            <person name="Yun Q."/>
            <person name="Keller S.R."/>
            <person name="Mao J."/>
            <person name="Zhang R."/>
            <person name="Strauss S.H."/>
        </authorList>
    </citation>
    <scope>NUCLEOTIDE SEQUENCE</scope>
    <source>
        <strain evidence="3">GM15</strain>
        <tissue evidence="3">Leaf</tissue>
    </source>
</reference>
<accession>A0A8X7YK57</accession>
<dbReference type="EMBL" id="JAAWWB010000025">
    <property type="protein sequence ID" value="KAG6752146.1"/>
    <property type="molecule type" value="Genomic_DNA"/>
</dbReference>
<keyword evidence="4" id="KW-1185">Reference proteome</keyword>
<feature type="compositionally biased region" description="Polar residues" evidence="1">
    <location>
        <begin position="141"/>
        <end position="156"/>
    </location>
</feature>
<dbReference type="SMR" id="A0A8X7YK57"/>